<reference evidence="2" key="2">
    <citation type="submission" date="2018-03" db="EMBL/GenBank/DDBJ databases">
        <title>The Triticum urartu genome reveals the dynamic nature of wheat genome evolution.</title>
        <authorList>
            <person name="Ling H."/>
            <person name="Ma B."/>
            <person name="Shi X."/>
            <person name="Liu H."/>
            <person name="Dong L."/>
            <person name="Sun H."/>
            <person name="Cao Y."/>
            <person name="Gao Q."/>
            <person name="Zheng S."/>
            <person name="Li Y."/>
            <person name="Yu Y."/>
            <person name="Du H."/>
            <person name="Qi M."/>
            <person name="Li Y."/>
            <person name="Yu H."/>
            <person name="Cui Y."/>
            <person name="Wang N."/>
            <person name="Chen C."/>
            <person name="Wu H."/>
            <person name="Zhao Y."/>
            <person name="Zhang J."/>
            <person name="Li Y."/>
            <person name="Zhou W."/>
            <person name="Zhang B."/>
            <person name="Hu W."/>
            <person name="Eijk M."/>
            <person name="Tang J."/>
            <person name="Witsenboer H."/>
            <person name="Zhao S."/>
            <person name="Li Z."/>
            <person name="Zhang A."/>
            <person name="Wang D."/>
            <person name="Liang C."/>
        </authorList>
    </citation>
    <scope>NUCLEOTIDE SEQUENCE [LARGE SCALE GENOMIC DNA]</scope>
    <source>
        <strain evidence="2">cv. G1812</strain>
    </source>
</reference>
<dbReference type="AlphaFoldDB" id="A0A8R7PCG6"/>
<dbReference type="EnsemblPlants" id="TuG1812G0200002018.01.T01">
    <property type="protein sequence ID" value="TuG1812G0200002018.01.T01.cds426475"/>
    <property type="gene ID" value="TuG1812G0200002018.01"/>
</dbReference>
<gene>
    <name evidence="2" type="primary">LOC125536487</name>
</gene>
<name>A0A8R7PCG6_TRIUA</name>
<feature type="region of interest" description="Disordered" evidence="1">
    <location>
        <begin position="29"/>
        <end position="50"/>
    </location>
</feature>
<feature type="region of interest" description="Disordered" evidence="1">
    <location>
        <begin position="161"/>
        <end position="228"/>
    </location>
</feature>
<accession>A0A8R7PCG6</accession>
<feature type="compositionally biased region" description="Basic residues" evidence="1">
    <location>
        <begin position="168"/>
        <end position="212"/>
    </location>
</feature>
<dbReference type="Gramene" id="TuG1812G0200002018.01.T01">
    <property type="protein sequence ID" value="TuG1812G0200002018.01.T01.cds426475"/>
    <property type="gene ID" value="TuG1812G0200002018.01"/>
</dbReference>
<protein>
    <submittedName>
        <fullName evidence="2">Uncharacterized protein</fullName>
    </submittedName>
</protein>
<dbReference type="EnsemblPlants" id="TuG1812G0200002018.01.T02">
    <property type="protein sequence ID" value="TuG1812G0200002018.01.T02.cds426475"/>
    <property type="gene ID" value="TuG1812G0200002018.01"/>
</dbReference>
<evidence type="ECO:0000256" key="1">
    <source>
        <dbReference type="SAM" id="MobiDB-lite"/>
    </source>
</evidence>
<sequence>MDGSPLAAAALPLDLRRAREPPWGLRQRRLLGHHQRHLPADPPRRGHRAEPQALGRAHHLLVRVVHQPDAVARVRDDRRQRVGLHLRLHLLRRLRGGRAAGRVDGAVDDGFDVDGGSHGAHRPRRDHLGLQQLPQQVALHGDIPLLLLLLLIARHHGREHRQIPAGTRGRRRQRRKRHACTARHGHIGPRRGGHHRVGGRRRRASERHRVRRPLPLGGSGRRGHRHGARAPALPCAARPALQVAEHAGGGAVDRLRLRRRRRQGGLGRDGPEPREDLVGLDGHVHRLHHGHCVHAGVDVCRRGWTE</sequence>
<proteinExistence type="predicted"/>
<organism evidence="2 3">
    <name type="scientific">Triticum urartu</name>
    <name type="common">Red wild einkorn</name>
    <name type="synonym">Crithodium urartu</name>
    <dbReference type="NCBI Taxonomy" id="4572"/>
    <lineage>
        <taxon>Eukaryota</taxon>
        <taxon>Viridiplantae</taxon>
        <taxon>Streptophyta</taxon>
        <taxon>Embryophyta</taxon>
        <taxon>Tracheophyta</taxon>
        <taxon>Spermatophyta</taxon>
        <taxon>Magnoliopsida</taxon>
        <taxon>Liliopsida</taxon>
        <taxon>Poales</taxon>
        <taxon>Poaceae</taxon>
        <taxon>BOP clade</taxon>
        <taxon>Pooideae</taxon>
        <taxon>Triticodae</taxon>
        <taxon>Triticeae</taxon>
        <taxon>Triticinae</taxon>
        <taxon>Triticum</taxon>
    </lineage>
</organism>
<evidence type="ECO:0000313" key="3">
    <source>
        <dbReference type="Proteomes" id="UP000015106"/>
    </source>
</evidence>
<reference evidence="3" key="1">
    <citation type="journal article" date="2013" name="Nature">
        <title>Draft genome of the wheat A-genome progenitor Triticum urartu.</title>
        <authorList>
            <person name="Ling H.Q."/>
            <person name="Zhao S."/>
            <person name="Liu D."/>
            <person name="Wang J."/>
            <person name="Sun H."/>
            <person name="Zhang C."/>
            <person name="Fan H."/>
            <person name="Li D."/>
            <person name="Dong L."/>
            <person name="Tao Y."/>
            <person name="Gao C."/>
            <person name="Wu H."/>
            <person name="Li Y."/>
            <person name="Cui Y."/>
            <person name="Guo X."/>
            <person name="Zheng S."/>
            <person name="Wang B."/>
            <person name="Yu K."/>
            <person name="Liang Q."/>
            <person name="Yang W."/>
            <person name="Lou X."/>
            <person name="Chen J."/>
            <person name="Feng M."/>
            <person name="Jian J."/>
            <person name="Zhang X."/>
            <person name="Luo G."/>
            <person name="Jiang Y."/>
            <person name="Liu J."/>
            <person name="Wang Z."/>
            <person name="Sha Y."/>
            <person name="Zhang B."/>
            <person name="Wu H."/>
            <person name="Tang D."/>
            <person name="Shen Q."/>
            <person name="Xue P."/>
            <person name="Zou S."/>
            <person name="Wang X."/>
            <person name="Liu X."/>
            <person name="Wang F."/>
            <person name="Yang Y."/>
            <person name="An X."/>
            <person name="Dong Z."/>
            <person name="Zhang K."/>
            <person name="Zhang X."/>
            <person name="Luo M.C."/>
            <person name="Dvorak J."/>
            <person name="Tong Y."/>
            <person name="Wang J."/>
            <person name="Yang H."/>
            <person name="Li Z."/>
            <person name="Wang D."/>
            <person name="Zhang A."/>
            <person name="Wang J."/>
        </authorList>
    </citation>
    <scope>NUCLEOTIDE SEQUENCE</scope>
    <source>
        <strain evidence="3">cv. G1812</strain>
    </source>
</reference>
<evidence type="ECO:0000313" key="2">
    <source>
        <dbReference type="EnsemblPlants" id="TuG1812G0200002018.01.T01.cds426475"/>
    </source>
</evidence>
<feature type="compositionally biased region" description="Basic and acidic residues" evidence="1">
    <location>
        <begin position="38"/>
        <end position="50"/>
    </location>
</feature>
<keyword evidence="3" id="KW-1185">Reference proteome</keyword>
<dbReference type="Gramene" id="TuG1812G0200002018.01.T02">
    <property type="protein sequence ID" value="TuG1812G0200002018.01.T02.cds426475"/>
    <property type="gene ID" value="TuG1812G0200002018.01"/>
</dbReference>
<dbReference type="Proteomes" id="UP000015106">
    <property type="component" value="Chromosome 2"/>
</dbReference>
<reference evidence="2" key="3">
    <citation type="submission" date="2022-06" db="UniProtKB">
        <authorList>
            <consortium name="EnsemblPlants"/>
        </authorList>
    </citation>
    <scope>IDENTIFICATION</scope>
</reference>